<dbReference type="Proteomes" id="UP000000212">
    <property type="component" value="Chromosome"/>
</dbReference>
<keyword evidence="3" id="KW-0238">DNA-binding</keyword>
<accession>K8E581</accession>
<dbReference type="STRING" id="1234679.BN424_2314"/>
<evidence type="ECO:0000256" key="3">
    <source>
        <dbReference type="ARBA" id="ARBA00023125"/>
    </source>
</evidence>
<dbReference type="InterPro" id="IPR025296">
    <property type="entry name" value="DUF4158"/>
</dbReference>
<reference evidence="8" key="1">
    <citation type="journal article" date="2013" name="Genome Announc.">
        <title>Complete Chromosome Sequence of Carnobacterium maltaromaticum LMA 28.</title>
        <authorList>
            <person name="Cailliez-Grimal C."/>
            <person name="Chaillou S."/>
            <person name="Anba-Mondoloni J."/>
            <person name="Loux V."/>
            <person name="Afzal M.I."/>
            <person name="Rahman A."/>
            <person name="Kergourlay G."/>
            <person name="Champomier-Verges M.C."/>
            <person name="Zagorec M."/>
            <person name="Dalgaard P."/>
            <person name="Leisner J.J."/>
            <person name="Prevost H."/>
            <person name="Revol-Junelles A.M."/>
            <person name="Borges F."/>
        </authorList>
    </citation>
    <scope>NUCLEOTIDE SEQUENCE</scope>
    <source>
        <strain evidence="8">LMA28</strain>
    </source>
</reference>
<evidence type="ECO:0000313" key="7">
    <source>
        <dbReference type="EMBL" id="CCO11754.2"/>
    </source>
</evidence>
<keyword evidence="4" id="KW-0233">DNA recombination</keyword>
<dbReference type="RefSeq" id="WP_016356522.1">
    <property type="nucleotide sequence ID" value="NC_019425.2"/>
</dbReference>
<dbReference type="eggNOG" id="COG4644">
    <property type="taxonomic scope" value="Bacteria"/>
</dbReference>
<dbReference type="NCBIfam" id="NF033527">
    <property type="entry name" value="transpos_Tn3"/>
    <property type="match status" value="1"/>
</dbReference>
<dbReference type="Pfam" id="PF13700">
    <property type="entry name" value="DUF4158"/>
    <property type="match status" value="1"/>
</dbReference>
<evidence type="ECO:0000313" key="8">
    <source>
        <dbReference type="Proteomes" id="UP000000212"/>
    </source>
</evidence>
<dbReference type="GO" id="GO:0003677">
    <property type="term" value="F:DNA binding"/>
    <property type="evidence" value="ECO:0007669"/>
    <property type="project" value="UniProtKB-KW"/>
</dbReference>
<keyword evidence="2" id="KW-0815">Transposition</keyword>
<dbReference type="EMBL" id="HE999757">
    <property type="protein sequence ID" value="CCO11754.2"/>
    <property type="molecule type" value="Genomic_DNA"/>
</dbReference>
<keyword evidence="8" id="KW-1185">Reference proteome</keyword>
<evidence type="ECO:0000256" key="2">
    <source>
        <dbReference type="ARBA" id="ARBA00022578"/>
    </source>
</evidence>
<organism evidence="7 8">
    <name type="scientific">Carnobacterium maltaromaticum LMA28</name>
    <dbReference type="NCBI Taxonomy" id="1234679"/>
    <lineage>
        <taxon>Bacteria</taxon>
        <taxon>Bacillati</taxon>
        <taxon>Bacillota</taxon>
        <taxon>Bacilli</taxon>
        <taxon>Lactobacillales</taxon>
        <taxon>Carnobacteriaceae</taxon>
        <taxon>Carnobacterium</taxon>
    </lineage>
</organism>
<dbReference type="AlphaFoldDB" id="K8E581"/>
<comment type="similarity">
    <text evidence="1">Belongs to the transposase 7 family.</text>
</comment>
<name>K8E581_CARML</name>
<dbReference type="InterPro" id="IPR047653">
    <property type="entry name" value="Tn3-like_transpos"/>
</dbReference>
<feature type="domain" description="Tn3 transposase DDE" evidence="5">
    <location>
        <begin position="566"/>
        <end position="953"/>
    </location>
</feature>
<gene>
    <name evidence="7" type="primary">tnpA</name>
    <name evidence="7" type="ORF">BN424_2314</name>
</gene>
<dbReference type="GO" id="GO:0004803">
    <property type="term" value="F:transposase activity"/>
    <property type="evidence" value="ECO:0007669"/>
    <property type="project" value="InterPro"/>
</dbReference>
<evidence type="ECO:0000256" key="4">
    <source>
        <dbReference type="ARBA" id="ARBA00023172"/>
    </source>
</evidence>
<dbReference type="Pfam" id="PF01526">
    <property type="entry name" value="DDE_Tnp_Tn3"/>
    <property type="match status" value="1"/>
</dbReference>
<proteinExistence type="inferred from homology"/>
<dbReference type="GO" id="GO:0006313">
    <property type="term" value="P:DNA transposition"/>
    <property type="evidence" value="ECO:0007669"/>
    <property type="project" value="InterPro"/>
</dbReference>
<evidence type="ECO:0000259" key="5">
    <source>
        <dbReference type="Pfam" id="PF01526"/>
    </source>
</evidence>
<dbReference type="HOGENOM" id="CLU_009098_1_0_9"/>
<protein>
    <submittedName>
        <fullName evidence="7">Transposase family protein</fullName>
    </submittedName>
</protein>
<dbReference type="OrthoDB" id="3538665at2"/>
<dbReference type="KEGG" id="cml:BN424_2314"/>
<sequence>MGLKIILTAAQRERLLSVEHLSEEDFKAYFSFSDSDLEIINQHRGNINKLGFAIQLCLARYPGCSLSNWSVKPDRLTSYVTHQLHLGPIELASYNHRNTRANHFNEILETFRYQRFGSNGNREHLIEYLVNLSLENDDSTFLMKETPDFLSCNRIIFPSIATLEDVISHCRSKAESTLFSILLQPLKGIQMEKLDDLLHLFKETKMTKLAWLKDIPGKANPESFMSICKKVEAINAIELGTINVAHIHRNRFLQLARLGDNYDAYDFSRFEFEKKYALLIAFLVDHHQYLIDQLIEINDRILGSIKRKGTRDSQEQLKEKGKLATEKLEHYVSLIDALHFAKDNNSNPFDEIERIILWNELIQDGEEAKQITGHKKYGYLEMVRNKATYLRRYTPMLLKTLSFKATTSAKPVLTALTQLSELHNDGKRKLPVDTSIDFVSKKWENLVRPQNGKIDRSFYELVAFTELKNNIRSGNISVEGSLAHRNIDDYLVPSDSCLGSLTIPDTFDEYLEARGSFLDSHLQFYAKSDKKTAKMTLKKLEKITPDEAEIFRKRLYSMIPKIRLSDLLIEVDSWTQFSQEFIHDSTGKPPNETEKKIVFATLLGLGINIGLEKMAQSTPGITYPQLANAKQWRFYKEALTRAQSVLVNYQLDIPIADFWGEGKTSASDGMRVPVGVSALKSDVNPHYKSLEKGASMIRSINDRNTSHHVEVVSTNTREATHTLDGLLYHETDLDIEEHFTDTNGYSDQMFGMTALLGFKFEPRIRNIKKSQLFSIKPSSEYPDLSGSINSRINVKIIEENYEEIKRIAYSIQTGKVSSSLILGKLGSYARKNKVATALRELGRIEKSIFIIRYVTDDQLRRKITHGLNKTEAVNALARELFFGRRGKFMERDIRRQLQSASALNVLINAISIWNAVYLQEAYNYLVKIDPQVTKYMRHISPINWEHITFLGEYKFDLLSIPKHLRKLNIKNSPSSDVVI</sequence>
<evidence type="ECO:0000256" key="1">
    <source>
        <dbReference type="ARBA" id="ARBA00009402"/>
    </source>
</evidence>
<evidence type="ECO:0000259" key="6">
    <source>
        <dbReference type="Pfam" id="PF13700"/>
    </source>
</evidence>
<dbReference type="InterPro" id="IPR002513">
    <property type="entry name" value="Tn3_Tnp_DDE_dom"/>
</dbReference>
<feature type="domain" description="DUF4158" evidence="6">
    <location>
        <begin position="6"/>
        <end position="169"/>
    </location>
</feature>